<dbReference type="AlphaFoldDB" id="A0A9D2SAZ8"/>
<gene>
    <name evidence="1" type="ORF">H9712_08830</name>
</gene>
<reference evidence="1" key="1">
    <citation type="journal article" date="2021" name="PeerJ">
        <title>Extensive microbial diversity within the chicken gut microbiome revealed by metagenomics and culture.</title>
        <authorList>
            <person name="Gilroy R."/>
            <person name="Ravi A."/>
            <person name="Getino M."/>
            <person name="Pursley I."/>
            <person name="Horton D.L."/>
            <person name="Alikhan N.F."/>
            <person name="Baker D."/>
            <person name="Gharbi K."/>
            <person name="Hall N."/>
            <person name="Watson M."/>
            <person name="Adriaenssens E.M."/>
            <person name="Foster-Nyarko E."/>
            <person name="Jarju S."/>
            <person name="Secka A."/>
            <person name="Antonio M."/>
            <person name="Oren A."/>
            <person name="Chaudhuri R.R."/>
            <person name="La Ragione R."/>
            <person name="Hildebrand F."/>
            <person name="Pallen M.J."/>
        </authorList>
    </citation>
    <scope>NUCLEOTIDE SEQUENCE</scope>
    <source>
        <strain evidence="1">CHK192-8294</strain>
    </source>
</reference>
<name>A0A9D2SAZ8_9FIRM</name>
<dbReference type="EMBL" id="DWXO01000083">
    <property type="protein sequence ID" value="HJB81078.1"/>
    <property type="molecule type" value="Genomic_DNA"/>
</dbReference>
<proteinExistence type="predicted"/>
<accession>A0A9D2SAZ8</accession>
<protein>
    <submittedName>
        <fullName evidence="1">Uncharacterized protein</fullName>
    </submittedName>
</protein>
<sequence>MEQTRLDQGYVTLTDAPELMKLLEDIFTDEFMQKHTRFENFDGFKFSSAVMVNWKADTIVYAPLLLDSFVKESTQFADWDEMVRSATSLRYHCS</sequence>
<evidence type="ECO:0000313" key="2">
    <source>
        <dbReference type="Proteomes" id="UP000823921"/>
    </source>
</evidence>
<reference evidence="1" key="2">
    <citation type="submission" date="2021-04" db="EMBL/GenBank/DDBJ databases">
        <authorList>
            <person name="Gilroy R."/>
        </authorList>
    </citation>
    <scope>NUCLEOTIDE SEQUENCE</scope>
    <source>
        <strain evidence="1">CHK192-8294</strain>
    </source>
</reference>
<dbReference type="Proteomes" id="UP000823921">
    <property type="component" value="Unassembled WGS sequence"/>
</dbReference>
<organism evidence="1 2">
    <name type="scientific">Candidatus Flavonifractor intestinigallinarum</name>
    <dbReference type="NCBI Taxonomy" id="2838586"/>
    <lineage>
        <taxon>Bacteria</taxon>
        <taxon>Bacillati</taxon>
        <taxon>Bacillota</taxon>
        <taxon>Clostridia</taxon>
        <taxon>Eubacteriales</taxon>
        <taxon>Oscillospiraceae</taxon>
        <taxon>Flavonifractor</taxon>
    </lineage>
</organism>
<comment type="caution">
    <text evidence="1">The sequence shown here is derived from an EMBL/GenBank/DDBJ whole genome shotgun (WGS) entry which is preliminary data.</text>
</comment>
<evidence type="ECO:0000313" key="1">
    <source>
        <dbReference type="EMBL" id="HJB81078.1"/>
    </source>
</evidence>